<keyword evidence="3" id="KW-1185">Reference proteome</keyword>
<dbReference type="Proteomes" id="UP000295783">
    <property type="component" value="Unassembled WGS sequence"/>
</dbReference>
<evidence type="ECO:0000313" key="3">
    <source>
        <dbReference type="Proteomes" id="UP000295783"/>
    </source>
</evidence>
<dbReference type="PANTHER" id="PTHR31876">
    <property type="entry name" value="COV-LIKE PROTEIN 1"/>
    <property type="match status" value="1"/>
</dbReference>
<dbReference type="OrthoDB" id="9780267at2"/>
<name>A0A4R6WL98_9PROT</name>
<feature type="transmembrane region" description="Helical" evidence="1">
    <location>
        <begin position="31"/>
        <end position="53"/>
    </location>
</feature>
<protein>
    <submittedName>
        <fullName evidence="2">Putative membrane protein</fullName>
    </submittedName>
</protein>
<gene>
    <name evidence="2" type="ORF">A8950_2550</name>
</gene>
<feature type="transmembrane region" description="Helical" evidence="1">
    <location>
        <begin position="73"/>
        <end position="101"/>
    </location>
</feature>
<sequence>MGEPEEPQAGRQQGSQPPRHVIGFGARLRNYFLAGILITAPVGLTVYIAWLFISWVDDTVLPLVPPKYNPEAYLPFSIPGIGLIIILVVLTTIGAVTAGILGRVTRQLMESILNRLPIIRSLYGAIKQITETVLANKSSAFRECVLVEFPRKNAWTIAFVTGATPGDVDAAVAGELVTLYVPTTPNPTSGYLIFVPREEVRPLDMSVEDGIKLIVSGGIVTPDMAKKKQKLPAST</sequence>
<proteinExistence type="predicted"/>
<dbReference type="InterPro" id="IPR007462">
    <property type="entry name" value="COV1-like"/>
</dbReference>
<dbReference type="PANTHER" id="PTHR31876:SF26">
    <property type="entry name" value="PROTEIN LIKE COV 2"/>
    <property type="match status" value="1"/>
</dbReference>
<dbReference type="RefSeq" id="WP_133614035.1">
    <property type="nucleotide sequence ID" value="NZ_SNYW01000009.1"/>
</dbReference>
<dbReference type="AlphaFoldDB" id="A0A4R6WL98"/>
<dbReference type="EMBL" id="SNYW01000009">
    <property type="protein sequence ID" value="TDQ81482.1"/>
    <property type="molecule type" value="Genomic_DNA"/>
</dbReference>
<comment type="caution">
    <text evidence="2">The sequence shown here is derived from an EMBL/GenBank/DDBJ whole genome shotgun (WGS) entry which is preliminary data.</text>
</comment>
<dbReference type="Pfam" id="PF04367">
    <property type="entry name" value="DUF502"/>
    <property type="match status" value="1"/>
</dbReference>
<keyword evidence="1" id="KW-0472">Membrane</keyword>
<organism evidence="2 3">
    <name type="scientific">Dongia mobilis</name>
    <dbReference type="NCBI Taxonomy" id="578943"/>
    <lineage>
        <taxon>Bacteria</taxon>
        <taxon>Pseudomonadati</taxon>
        <taxon>Pseudomonadota</taxon>
        <taxon>Alphaproteobacteria</taxon>
        <taxon>Rhodospirillales</taxon>
        <taxon>Dongiaceae</taxon>
        <taxon>Dongia</taxon>
    </lineage>
</organism>
<evidence type="ECO:0000256" key="1">
    <source>
        <dbReference type="SAM" id="Phobius"/>
    </source>
</evidence>
<reference evidence="2 3" key="1">
    <citation type="submission" date="2019-03" db="EMBL/GenBank/DDBJ databases">
        <title>Genomic Encyclopedia of Type Strains, Phase III (KMG-III): the genomes of soil and plant-associated and newly described type strains.</title>
        <authorList>
            <person name="Whitman W."/>
        </authorList>
    </citation>
    <scope>NUCLEOTIDE SEQUENCE [LARGE SCALE GENOMIC DNA]</scope>
    <source>
        <strain evidence="2 3">CGMCC 1.7660</strain>
    </source>
</reference>
<keyword evidence="1" id="KW-1133">Transmembrane helix</keyword>
<accession>A0A4R6WL98</accession>
<keyword evidence="1" id="KW-0812">Transmembrane</keyword>
<evidence type="ECO:0000313" key="2">
    <source>
        <dbReference type="EMBL" id="TDQ81482.1"/>
    </source>
</evidence>